<reference evidence="1 2" key="1">
    <citation type="submission" date="2019-03" db="EMBL/GenBank/DDBJ databases">
        <title>Draft genome sequence of Xylaria hypoxylon DSM 108379, a ubiquitous saprotrophic-parasitic fungi on hardwood.</title>
        <authorList>
            <person name="Buettner E."/>
            <person name="Leonhardt S."/>
            <person name="Gebauer A.M."/>
            <person name="Liers C."/>
            <person name="Hofrichter M."/>
            <person name="Kellner H."/>
        </authorList>
    </citation>
    <scope>NUCLEOTIDE SEQUENCE [LARGE SCALE GENOMIC DNA]</scope>
    <source>
        <strain evidence="1 2">DSM 108379</strain>
    </source>
</reference>
<proteinExistence type="predicted"/>
<dbReference type="EMBL" id="SKBN01000151">
    <property type="protein sequence ID" value="TGJ81836.1"/>
    <property type="molecule type" value="Genomic_DNA"/>
</dbReference>
<sequence>MSLKIDNKATQEYTILKASEEKPTATKNSALAVHASLRSSTPSPAAIPAPTRKPKSFRDIFCRSLEPESVPMASSPEPTTTESMIAPEAGCTPHAAIPTTATVTTQSIGLGPARRPRVVEKFDPPHLNVDKEEFERDIAEYGLRKLKNSRWAETNIPILLHSNTHKIRQEFERDVAKYNLKTLKDSRWAD</sequence>
<evidence type="ECO:0000313" key="2">
    <source>
        <dbReference type="Proteomes" id="UP000297716"/>
    </source>
</evidence>
<dbReference type="AlphaFoldDB" id="A0A4Z0YWI9"/>
<protein>
    <submittedName>
        <fullName evidence="1">Uncharacterized protein</fullName>
    </submittedName>
</protein>
<gene>
    <name evidence="1" type="ORF">E0Z10_g6916</name>
</gene>
<organism evidence="1 2">
    <name type="scientific">Xylaria hypoxylon</name>
    <dbReference type="NCBI Taxonomy" id="37992"/>
    <lineage>
        <taxon>Eukaryota</taxon>
        <taxon>Fungi</taxon>
        <taxon>Dikarya</taxon>
        <taxon>Ascomycota</taxon>
        <taxon>Pezizomycotina</taxon>
        <taxon>Sordariomycetes</taxon>
        <taxon>Xylariomycetidae</taxon>
        <taxon>Xylariales</taxon>
        <taxon>Xylariaceae</taxon>
        <taxon>Xylaria</taxon>
    </lineage>
</organism>
<dbReference type="OrthoDB" id="4763984at2759"/>
<comment type="caution">
    <text evidence="1">The sequence shown here is derived from an EMBL/GenBank/DDBJ whole genome shotgun (WGS) entry which is preliminary data.</text>
</comment>
<keyword evidence="2" id="KW-1185">Reference proteome</keyword>
<accession>A0A4Z0YWI9</accession>
<dbReference type="Proteomes" id="UP000297716">
    <property type="component" value="Unassembled WGS sequence"/>
</dbReference>
<name>A0A4Z0YWI9_9PEZI</name>
<evidence type="ECO:0000313" key="1">
    <source>
        <dbReference type="EMBL" id="TGJ81836.1"/>
    </source>
</evidence>